<comment type="caution">
    <text evidence="1">The sequence shown here is derived from an EMBL/GenBank/DDBJ whole genome shotgun (WGS) entry which is preliminary data.</text>
</comment>
<dbReference type="EMBL" id="BGPR01001162">
    <property type="protein sequence ID" value="GBM47031.1"/>
    <property type="molecule type" value="Genomic_DNA"/>
</dbReference>
<dbReference type="AlphaFoldDB" id="A0A4Y2G105"/>
<reference evidence="1 2" key="1">
    <citation type="journal article" date="2019" name="Sci. Rep.">
        <title>Orb-weaving spider Araneus ventricosus genome elucidates the spidroin gene catalogue.</title>
        <authorList>
            <person name="Kono N."/>
            <person name="Nakamura H."/>
            <person name="Ohtoshi R."/>
            <person name="Moran D.A.P."/>
            <person name="Shinohara A."/>
            <person name="Yoshida Y."/>
            <person name="Fujiwara M."/>
            <person name="Mori M."/>
            <person name="Tomita M."/>
            <person name="Arakawa K."/>
        </authorList>
    </citation>
    <scope>NUCLEOTIDE SEQUENCE [LARGE SCALE GENOMIC DNA]</scope>
</reference>
<proteinExistence type="predicted"/>
<gene>
    <name evidence="1" type="ORF">AVEN_152803_1</name>
</gene>
<protein>
    <submittedName>
        <fullName evidence="1">Uncharacterized protein</fullName>
    </submittedName>
</protein>
<evidence type="ECO:0000313" key="2">
    <source>
        <dbReference type="Proteomes" id="UP000499080"/>
    </source>
</evidence>
<sequence>MSYLERNLLLRSKNTHKTARFELAIKAFVGAYADHYTSSDHRQSRRKEFCLRHCVMSRKCAMSVSRQTCFASGVVDYAMLLCRNLTANLSRQVFHDKIISRKSHTCRKCACYLRMRSTSDPKPAPSNLRAKTEAGHLTLTDLACIMPDYTAVI</sequence>
<evidence type="ECO:0000313" key="1">
    <source>
        <dbReference type="EMBL" id="GBM47031.1"/>
    </source>
</evidence>
<accession>A0A4Y2G105</accession>
<keyword evidence="2" id="KW-1185">Reference proteome</keyword>
<dbReference type="Proteomes" id="UP000499080">
    <property type="component" value="Unassembled WGS sequence"/>
</dbReference>
<organism evidence="1 2">
    <name type="scientific">Araneus ventricosus</name>
    <name type="common">Orbweaver spider</name>
    <name type="synonym">Epeira ventricosa</name>
    <dbReference type="NCBI Taxonomy" id="182803"/>
    <lineage>
        <taxon>Eukaryota</taxon>
        <taxon>Metazoa</taxon>
        <taxon>Ecdysozoa</taxon>
        <taxon>Arthropoda</taxon>
        <taxon>Chelicerata</taxon>
        <taxon>Arachnida</taxon>
        <taxon>Araneae</taxon>
        <taxon>Araneomorphae</taxon>
        <taxon>Entelegynae</taxon>
        <taxon>Araneoidea</taxon>
        <taxon>Araneidae</taxon>
        <taxon>Araneus</taxon>
    </lineage>
</organism>
<name>A0A4Y2G105_ARAVE</name>